<dbReference type="InterPro" id="IPR008969">
    <property type="entry name" value="CarboxyPept-like_regulatory"/>
</dbReference>
<dbReference type="Proteomes" id="UP001254488">
    <property type="component" value="Unassembled WGS sequence"/>
</dbReference>
<keyword evidence="2" id="KW-0732">Signal</keyword>
<dbReference type="Gene3D" id="2.60.40.2810">
    <property type="match status" value="1"/>
</dbReference>
<evidence type="ECO:0000256" key="2">
    <source>
        <dbReference type="SAM" id="SignalP"/>
    </source>
</evidence>
<sequence length="1553" mass="161585">MQTITFVNRNTKNLIRTTILGLVLFSFNFVAQAQIGTQSPSIRAGATFQWSDTQNGNNDNSATISGITINGIEYNNFAVPSGYELTRLGDGGHDANSIQEDGDELIGTSNPNAGSSNASAAWNAAAEAAFMDKNLNHYFESNANGGGTCLDFNEANDPNGDAQVQTLFYDPPIPSNEGGILAVSERGGNNCLYVRFFGFPAGGNTEQPLGDTFIRTGGNLQGGGFSEPSNNSDYWGSGREQDNGQTIAIALFELNNIAPVGSRITAVRFSAASSDHGDGKVFILQGYAQDRQDSGCEGETINGDLDQANLAPSGSTFTLEGPEPDGVDSFTLNSNGTYSYTPVAGFTGSTSFDYKVQLPAPNQGITDIATVSITVNPNPDTPQAEFTCGSNPNNGKINVTSPSGSQFQYRLDNGNFQNSSQFNNIGEGTYTITVKNKNTGCTSETIFTVDESSNDAPEAFGESFSTNLNTSVSFNVLDDNGNGVDFDPNGDPISVISNTNTGNGNLVNNGNGNFTYTPAPGFVGTVSFEYTIQDEPTPCENLEKTDKAIVEITVVNEPTPRGCNCSPLYKDSNFVNPQLISGGALQVGSVYRFANVFPTNPHGTTLDALVRIEEFAGGASLLNIDVTSSGLSEAFQPRINSTNDNDQSVLFSITFVESGGNYGDEVEISFYGTPYDIDGDSQDSREYAELSLPDAYFVDNNTLLDITQTATEIRGEATNSTTAPGGDVSLDPRYTFSNYWETKSSLMYRIGKLDGNSDRYYSFAVTCADYDDPNSVFITFPTICGNVSDEEGNPLANVDIDITGSDGSSQTVQTDSNGNYLATAQVPDALVDVTYEIRENDPDGFISISDVDGANDNLITRTIALQSSCGNDFVDGVELIIALEEKTDILCNGDNTGSITVSATGGVPPYSYSLNGGAPQASATFDNLTAGVYNIQVEDSNGNTDSLSVTLTEPEPISIQITKENASLLGLCLNGEATATPSGGVGPYTYQWSASAGNQTTQTATNLPAGNHTVTVTDANNCTLTQGVVIDCINDCDAVVMVDDVDNVLCAGQNTGSATVSASSVASPNADFTFTWSPAIPPGNQIDTDTTSTITGLTAGVYTVSVTIDGTLCLPVEQSVTITEPSSPVSVSATATDETGPTTNDGTATANPSGGTPPYTYSWSPGGETTQTITGLSDGVYTVTVTDANGCMATAQATVNDGDCDNLAASASSTPVSCNGGDDGTATAGVTGGIGPFTFSWSPGGETTQTITGLSAGSYTVTVTDTATLCTTTATTTVNEPSVLSSGIAVTNVACFGENTGSLDLTVTGGTPPYTFLWSPGGETTEDLFELTAGTYSVMITDSNGCEISNSATVQQPTEALDLQITSQSDIVCTGLGSVTVEATGGTPPYSYSLDGGAPQTSGTFNDLDEGTYTITGIDGNGCTKEITVTILENCTDAVNDINDTFVDLPVSGNVLTNDEDAEGDTQTVTTTGTIATAQGGTVVLNADGSYTYTPPVGYVGEDTFEYSITDDGNPIATDTATVTIQVLPVDTGNNTTTANDDIAGTEVDTPVS</sequence>
<dbReference type="Gene3D" id="2.60.40.740">
    <property type="match status" value="4"/>
</dbReference>
<evidence type="ECO:0000256" key="1">
    <source>
        <dbReference type="SAM" id="MobiDB-lite"/>
    </source>
</evidence>
<feature type="region of interest" description="Disordered" evidence="1">
    <location>
        <begin position="1124"/>
        <end position="1159"/>
    </location>
</feature>
<feature type="region of interest" description="Disordered" evidence="1">
    <location>
        <begin position="217"/>
        <end position="239"/>
    </location>
</feature>
<dbReference type="Pfam" id="PF13573">
    <property type="entry name" value="SprB"/>
    <property type="match status" value="7"/>
</dbReference>
<reference evidence="3 4" key="1">
    <citation type="submission" date="2023-09" db="EMBL/GenBank/DDBJ databases">
        <authorList>
            <person name="Rey-Velasco X."/>
        </authorList>
    </citation>
    <scope>NUCLEOTIDE SEQUENCE [LARGE SCALE GENOMIC DNA]</scope>
    <source>
        <strain evidence="3 4">W242</strain>
    </source>
</reference>
<dbReference type="Gene3D" id="2.60.40.1120">
    <property type="entry name" value="Carboxypeptidase-like, regulatory domain"/>
    <property type="match status" value="1"/>
</dbReference>
<dbReference type="Pfam" id="PF17963">
    <property type="entry name" value="Big_9"/>
    <property type="match status" value="3"/>
</dbReference>
<gene>
    <name evidence="3" type="ORF">RM538_11685</name>
</gene>
<dbReference type="RefSeq" id="WP_311333624.1">
    <property type="nucleotide sequence ID" value="NZ_JAVRHZ010000008.1"/>
</dbReference>
<protein>
    <submittedName>
        <fullName evidence="3">Ig-like domain-containing protein</fullName>
    </submittedName>
</protein>
<dbReference type="Gene3D" id="2.60.40.3440">
    <property type="match status" value="1"/>
</dbReference>
<evidence type="ECO:0000313" key="3">
    <source>
        <dbReference type="EMBL" id="MDT0556673.1"/>
    </source>
</evidence>
<dbReference type="EMBL" id="JAVRHZ010000008">
    <property type="protein sequence ID" value="MDT0556673.1"/>
    <property type="molecule type" value="Genomic_DNA"/>
</dbReference>
<dbReference type="InterPro" id="IPR025667">
    <property type="entry name" value="SprB_repeat"/>
</dbReference>
<feature type="non-terminal residue" evidence="3">
    <location>
        <position position="1553"/>
    </location>
</feature>
<keyword evidence="4" id="KW-1185">Reference proteome</keyword>
<accession>A0ABU2YEQ3</accession>
<dbReference type="SUPFAM" id="SSF49464">
    <property type="entry name" value="Carboxypeptidase regulatory domain-like"/>
    <property type="match status" value="1"/>
</dbReference>
<comment type="caution">
    <text evidence="3">The sequence shown here is derived from an EMBL/GenBank/DDBJ whole genome shotgun (WGS) entry which is preliminary data.</text>
</comment>
<feature type="chain" id="PRO_5047140258" evidence="2">
    <location>
        <begin position="34"/>
        <end position="1553"/>
    </location>
</feature>
<evidence type="ECO:0000313" key="4">
    <source>
        <dbReference type="Proteomes" id="UP001254488"/>
    </source>
</evidence>
<feature type="signal peptide" evidence="2">
    <location>
        <begin position="1"/>
        <end position="33"/>
    </location>
</feature>
<proteinExistence type="predicted"/>
<organism evidence="3 4">
    <name type="scientific">Patiriisocius hiemis</name>
    <dbReference type="NCBI Taxonomy" id="3075604"/>
    <lineage>
        <taxon>Bacteria</taxon>
        <taxon>Pseudomonadati</taxon>
        <taxon>Bacteroidota</taxon>
        <taxon>Flavobacteriia</taxon>
        <taxon>Flavobacteriales</taxon>
        <taxon>Flavobacteriaceae</taxon>
        <taxon>Patiriisocius</taxon>
    </lineage>
</organism>
<name>A0ABU2YEQ3_9FLAO</name>